<reference evidence="10" key="1">
    <citation type="journal article" date="2015" name="Proc. Natl. Acad. Sci. U.S.A.">
        <title>Genome sequencing of adzuki bean (Vigna angularis) provides insight into high starch and low fat accumulation and domestication.</title>
        <authorList>
            <person name="Yang K."/>
            <person name="Tian Z."/>
            <person name="Chen C."/>
            <person name="Luo L."/>
            <person name="Zhao B."/>
            <person name="Wang Z."/>
            <person name="Yu L."/>
            <person name="Li Y."/>
            <person name="Sun Y."/>
            <person name="Li W."/>
            <person name="Chen Y."/>
            <person name="Li Y."/>
            <person name="Zhang Y."/>
            <person name="Ai D."/>
            <person name="Zhao J."/>
            <person name="Shang C."/>
            <person name="Ma Y."/>
            <person name="Wu B."/>
            <person name="Wang M."/>
            <person name="Gao L."/>
            <person name="Sun D."/>
            <person name="Zhang P."/>
            <person name="Guo F."/>
            <person name="Wang W."/>
            <person name="Li Y."/>
            <person name="Wang J."/>
            <person name="Varshney R.K."/>
            <person name="Wang J."/>
            <person name="Ling H.Q."/>
            <person name="Wan P."/>
        </authorList>
    </citation>
    <scope>NUCLEOTIDE SEQUENCE</scope>
    <source>
        <strain evidence="10">cv. Jingnong 6</strain>
    </source>
</reference>
<sequence length="244" mass="27487">MSSSKLYTTLVLVSLSLFFHQTSFGDPLFYFCSKSGNFTANSPYETQLKTLVIKLIYKTYSTGFAMSSVGYNVNSKPYGLALCRGDVSSSECKTCVDDATEAILSRCPYNKGGIIWYDNCMFKYSDTEFFGTIDNTNIFYMWNMNPVTDPTTFNLKTIEFLSEISKKAWVNNPKLYASGEQKLENSDTLYGMAQCTRDLSSYDCKNCLADAINDFPYCCAGQKGARLVGGSCNFRYELYPFLKQ</sequence>
<dbReference type="EMBL" id="CM003375">
    <property type="protein sequence ID" value="KOM43976.1"/>
    <property type="molecule type" value="Genomic_DNA"/>
</dbReference>
<feature type="domain" description="Gnk2-homologous" evidence="7">
    <location>
        <begin position="135"/>
        <end position="241"/>
    </location>
</feature>
<keyword evidence="3 6" id="KW-0732">Signal</keyword>
<feature type="domain" description="Gnk2-homologous" evidence="7">
    <location>
        <begin position="26"/>
        <end position="129"/>
    </location>
</feature>
<feature type="chain" id="PRO_5035993267" evidence="6">
    <location>
        <begin position="26"/>
        <end position="244"/>
    </location>
</feature>
<dbReference type="InterPro" id="IPR038408">
    <property type="entry name" value="GNK2_sf"/>
</dbReference>
<dbReference type="Proteomes" id="UP000743370">
    <property type="component" value="Unassembled WGS sequence"/>
</dbReference>
<dbReference type="OrthoDB" id="696781at2759"/>
<dbReference type="PANTHER" id="PTHR32411:SF43">
    <property type="entry name" value="CYSTEINE-RICH REPEAT SECRETORY PROTEIN 38"/>
    <property type="match status" value="1"/>
</dbReference>
<evidence type="ECO:0000256" key="2">
    <source>
        <dbReference type="ARBA" id="ARBA00022525"/>
    </source>
</evidence>
<evidence type="ECO:0000259" key="7">
    <source>
        <dbReference type="PROSITE" id="PS51473"/>
    </source>
</evidence>
<dbReference type="FunFam" id="3.30.430.20:FF:000002">
    <property type="entry name" value="Cysteine-rich receptor-like protein kinase 10"/>
    <property type="match status" value="1"/>
</dbReference>
<organism evidence="9 10">
    <name type="scientific">Phaseolus angularis</name>
    <name type="common">Azuki bean</name>
    <name type="synonym">Vigna angularis</name>
    <dbReference type="NCBI Taxonomy" id="3914"/>
    <lineage>
        <taxon>Eukaryota</taxon>
        <taxon>Viridiplantae</taxon>
        <taxon>Streptophyta</taxon>
        <taxon>Embryophyta</taxon>
        <taxon>Tracheophyta</taxon>
        <taxon>Spermatophyta</taxon>
        <taxon>Magnoliopsida</taxon>
        <taxon>eudicotyledons</taxon>
        <taxon>Gunneridae</taxon>
        <taxon>Pentapetalae</taxon>
        <taxon>rosids</taxon>
        <taxon>fabids</taxon>
        <taxon>Fabales</taxon>
        <taxon>Fabaceae</taxon>
        <taxon>Papilionoideae</taxon>
        <taxon>50 kb inversion clade</taxon>
        <taxon>NPAAA clade</taxon>
        <taxon>indigoferoid/millettioid clade</taxon>
        <taxon>Phaseoleae</taxon>
        <taxon>Vigna</taxon>
    </lineage>
</organism>
<evidence type="ECO:0000256" key="6">
    <source>
        <dbReference type="SAM" id="SignalP"/>
    </source>
</evidence>
<dbReference type="Pfam" id="PF01657">
    <property type="entry name" value="Stress-antifung"/>
    <property type="match status" value="2"/>
</dbReference>
<accession>A0A0L9UMR7</accession>
<proteinExistence type="inferred from homology"/>
<evidence type="ECO:0000313" key="11">
    <source>
        <dbReference type="Proteomes" id="UP000743370"/>
    </source>
</evidence>
<evidence type="ECO:0000256" key="1">
    <source>
        <dbReference type="ARBA" id="ARBA00004613"/>
    </source>
</evidence>
<evidence type="ECO:0000313" key="8">
    <source>
        <dbReference type="EMBL" id="KAG2371628.1"/>
    </source>
</evidence>
<protein>
    <submittedName>
        <fullName evidence="8">Cysteine-rich repeat secretory protein</fullName>
    </submittedName>
</protein>
<dbReference type="GO" id="GO:0005576">
    <property type="term" value="C:extracellular region"/>
    <property type="evidence" value="ECO:0007669"/>
    <property type="project" value="UniProtKB-SubCell"/>
</dbReference>
<dbReference type="InterPro" id="IPR050581">
    <property type="entry name" value="CRR_secretory_protein"/>
</dbReference>
<dbReference type="PANTHER" id="PTHR32411">
    <property type="entry name" value="CYSTEINE-RICH REPEAT SECRETORY PROTEIN 38-RELATED"/>
    <property type="match status" value="1"/>
</dbReference>
<evidence type="ECO:0000256" key="3">
    <source>
        <dbReference type="ARBA" id="ARBA00022729"/>
    </source>
</evidence>
<evidence type="ECO:0000256" key="5">
    <source>
        <dbReference type="ARBA" id="ARBA00038515"/>
    </source>
</evidence>
<dbReference type="PROSITE" id="PS51473">
    <property type="entry name" value="GNK2"/>
    <property type="match status" value="2"/>
</dbReference>
<dbReference type="Gramene" id="KOM43976">
    <property type="protein sequence ID" value="KOM43976"/>
    <property type="gene ID" value="LR48_Vigan05g158100"/>
</dbReference>
<dbReference type="Gene3D" id="3.30.430.20">
    <property type="entry name" value="Gnk2 domain, C-X8-C-X2-C motif"/>
    <property type="match status" value="2"/>
</dbReference>
<dbReference type="STRING" id="3914.A0A0L9UMR7"/>
<keyword evidence="4" id="KW-0677">Repeat</keyword>
<reference evidence="9" key="2">
    <citation type="submission" date="2015-02" db="EMBL/GenBank/DDBJ databases">
        <authorList>
            <person name="Chooi Y.-H."/>
        </authorList>
    </citation>
    <scope>NUCLEOTIDE SEQUENCE</scope>
    <source>
        <tissue evidence="9">Seedling</tissue>
    </source>
</reference>
<gene>
    <name evidence="8" type="ORF">HKW66_Vig0218020</name>
    <name evidence="9" type="ORF">LR48_Vigan05g158100</name>
</gene>
<evidence type="ECO:0000313" key="10">
    <source>
        <dbReference type="Proteomes" id="UP000053144"/>
    </source>
</evidence>
<dbReference type="EMBL" id="JABFOF010000011">
    <property type="protein sequence ID" value="KAG2371628.1"/>
    <property type="molecule type" value="Genomic_DNA"/>
</dbReference>
<dbReference type="AlphaFoldDB" id="A0A0L9UMR7"/>
<name>A0A0L9UMR7_PHAAN</name>
<comment type="similarity">
    <text evidence="5">Belongs to the cysteine-rich repeat secretory protein family.</text>
</comment>
<feature type="signal peptide" evidence="6">
    <location>
        <begin position="1"/>
        <end position="25"/>
    </location>
</feature>
<dbReference type="CDD" id="cd23509">
    <property type="entry name" value="Gnk2-like"/>
    <property type="match status" value="2"/>
</dbReference>
<dbReference type="KEGG" id="var:108332884"/>
<dbReference type="Proteomes" id="UP000053144">
    <property type="component" value="Chromosome 5"/>
</dbReference>
<dbReference type="OMA" id="GSCTFRY"/>
<comment type="subcellular location">
    <subcellularLocation>
        <location evidence="1">Secreted</location>
    </subcellularLocation>
</comment>
<keyword evidence="2" id="KW-0964">Secreted</keyword>
<evidence type="ECO:0000256" key="4">
    <source>
        <dbReference type="ARBA" id="ARBA00022737"/>
    </source>
</evidence>
<dbReference type="InterPro" id="IPR002902">
    <property type="entry name" value="GNK2"/>
</dbReference>
<reference evidence="8 11" key="3">
    <citation type="submission" date="2020-05" db="EMBL/GenBank/DDBJ databases">
        <title>Vigna angularis (adzuki bean) Var. LongXiaoDou No. 4 denovo assembly.</title>
        <authorList>
            <person name="Xiang H."/>
        </authorList>
    </citation>
    <scope>NUCLEOTIDE SEQUENCE [LARGE SCALE GENOMIC DNA]</scope>
    <source>
        <tissue evidence="8">Leaf</tissue>
    </source>
</reference>
<evidence type="ECO:0000313" key="9">
    <source>
        <dbReference type="EMBL" id="KOM43976.1"/>
    </source>
</evidence>